<evidence type="ECO:0000256" key="3">
    <source>
        <dbReference type="ARBA" id="ARBA00022449"/>
    </source>
</evidence>
<evidence type="ECO:0000259" key="8">
    <source>
        <dbReference type="Pfam" id="PF01699"/>
    </source>
</evidence>
<evidence type="ECO:0000313" key="9">
    <source>
        <dbReference type="EnsemblMetazoa" id="RPRC013287-PA"/>
    </source>
</evidence>
<keyword evidence="4" id="KW-0106">Calcium</keyword>
<dbReference type="InParanoid" id="T1IAG6"/>
<dbReference type="PANTHER" id="PTHR10846:SF73">
    <property type="entry name" value="SODIUM_CALCIUM EXCHANGER MEMBRANE REGION DOMAIN-CONTAINING PROTEIN"/>
    <property type="match status" value="1"/>
</dbReference>
<dbReference type="HOGENOM" id="CLU_2747428_0_0_1"/>
<keyword evidence="4" id="KW-0109">Calcium transport</keyword>
<evidence type="ECO:0000256" key="7">
    <source>
        <dbReference type="ARBA" id="ARBA00023136"/>
    </source>
</evidence>
<keyword evidence="7" id="KW-0472">Membrane</keyword>
<dbReference type="EnsemblMetazoa" id="RPRC013287-RA">
    <property type="protein sequence ID" value="RPRC013287-PA"/>
    <property type="gene ID" value="RPRC013287"/>
</dbReference>
<dbReference type="STRING" id="13249.T1IAG6"/>
<dbReference type="Gene3D" id="1.20.1420.30">
    <property type="entry name" value="NCX, central ion-binding region"/>
    <property type="match status" value="1"/>
</dbReference>
<dbReference type="InterPro" id="IPR004837">
    <property type="entry name" value="NaCa_Exmemb"/>
</dbReference>
<sequence>MALSNSLGASTFDILICLGLPWVLKSAYFSDYPHEVYINSRGIGYSAILLGVSLIFLYTCLAFNRFNLSKR</sequence>
<feature type="domain" description="Sodium/calcium exchanger membrane region" evidence="8">
    <location>
        <begin position="1"/>
        <end position="63"/>
    </location>
</feature>
<dbReference type="GO" id="GO:0008273">
    <property type="term" value="F:calcium, potassium:sodium antiporter activity"/>
    <property type="evidence" value="ECO:0007669"/>
    <property type="project" value="TreeGrafter"/>
</dbReference>
<evidence type="ECO:0000256" key="1">
    <source>
        <dbReference type="ARBA" id="ARBA00004141"/>
    </source>
</evidence>
<dbReference type="EMBL" id="ACPB03019480">
    <property type="status" value="NOT_ANNOTATED_CDS"/>
    <property type="molecule type" value="Genomic_DNA"/>
</dbReference>
<evidence type="ECO:0000256" key="5">
    <source>
        <dbReference type="ARBA" id="ARBA00022692"/>
    </source>
</evidence>
<reference evidence="9" key="1">
    <citation type="submission" date="2015-05" db="UniProtKB">
        <authorList>
            <consortium name="EnsemblMetazoa"/>
        </authorList>
    </citation>
    <scope>IDENTIFICATION</scope>
</reference>
<keyword evidence="6" id="KW-1133">Transmembrane helix</keyword>
<keyword evidence="4" id="KW-0813">Transport</keyword>
<comment type="subcellular location">
    <subcellularLocation>
        <location evidence="1">Membrane</location>
        <topology evidence="1">Multi-pass membrane protein</topology>
    </subcellularLocation>
</comment>
<dbReference type="GO" id="GO:0005262">
    <property type="term" value="F:calcium channel activity"/>
    <property type="evidence" value="ECO:0007669"/>
    <property type="project" value="TreeGrafter"/>
</dbReference>
<dbReference type="PANTHER" id="PTHR10846">
    <property type="entry name" value="SODIUM/POTASSIUM/CALCIUM EXCHANGER"/>
    <property type="match status" value="1"/>
</dbReference>
<organism evidence="9 10">
    <name type="scientific">Rhodnius prolixus</name>
    <name type="common">Triatomid bug</name>
    <dbReference type="NCBI Taxonomy" id="13249"/>
    <lineage>
        <taxon>Eukaryota</taxon>
        <taxon>Metazoa</taxon>
        <taxon>Ecdysozoa</taxon>
        <taxon>Arthropoda</taxon>
        <taxon>Hexapoda</taxon>
        <taxon>Insecta</taxon>
        <taxon>Pterygota</taxon>
        <taxon>Neoptera</taxon>
        <taxon>Paraneoptera</taxon>
        <taxon>Hemiptera</taxon>
        <taxon>Heteroptera</taxon>
        <taxon>Panheteroptera</taxon>
        <taxon>Cimicomorpha</taxon>
        <taxon>Reduviidae</taxon>
        <taxon>Triatominae</taxon>
        <taxon>Rhodnius</taxon>
    </lineage>
</organism>
<keyword evidence="5" id="KW-0812">Transmembrane</keyword>
<evidence type="ECO:0000256" key="4">
    <source>
        <dbReference type="ARBA" id="ARBA00022568"/>
    </source>
</evidence>
<protein>
    <submittedName>
        <fullName evidence="9">Na_Ca_ex domain-containing protein</fullName>
    </submittedName>
</protein>
<dbReference type="eggNOG" id="KOG1307">
    <property type="taxonomic scope" value="Eukaryota"/>
</dbReference>
<dbReference type="Pfam" id="PF01699">
    <property type="entry name" value="Na_Ca_ex"/>
    <property type="match status" value="1"/>
</dbReference>
<evidence type="ECO:0000256" key="6">
    <source>
        <dbReference type="ARBA" id="ARBA00022989"/>
    </source>
</evidence>
<dbReference type="GO" id="GO:0006874">
    <property type="term" value="P:intracellular calcium ion homeostasis"/>
    <property type="evidence" value="ECO:0007669"/>
    <property type="project" value="TreeGrafter"/>
</dbReference>
<dbReference type="VEuPathDB" id="VectorBase:RPRC013287"/>
<keyword evidence="3" id="KW-0050">Antiport</keyword>
<dbReference type="InterPro" id="IPR004481">
    <property type="entry name" value="K/Na/Ca-exchanger"/>
</dbReference>
<proteinExistence type="inferred from homology"/>
<comment type="similarity">
    <text evidence="2">Belongs to the Ca(2+):cation antiporter (CaCA) (TC 2.A.19) family. SLC24A subfamily.</text>
</comment>
<keyword evidence="4" id="KW-0406">Ion transport</keyword>
<dbReference type="Proteomes" id="UP000015103">
    <property type="component" value="Unassembled WGS sequence"/>
</dbReference>
<accession>T1IAG6</accession>
<keyword evidence="10" id="KW-1185">Reference proteome</keyword>
<dbReference type="GO" id="GO:0005886">
    <property type="term" value="C:plasma membrane"/>
    <property type="evidence" value="ECO:0007669"/>
    <property type="project" value="TreeGrafter"/>
</dbReference>
<evidence type="ECO:0000256" key="2">
    <source>
        <dbReference type="ARBA" id="ARBA00005364"/>
    </source>
</evidence>
<name>T1IAG6_RHOPR</name>
<dbReference type="AlphaFoldDB" id="T1IAG6"/>
<evidence type="ECO:0000313" key="10">
    <source>
        <dbReference type="Proteomes" id="UP000015103"/>
    </source>
</evidence>
<dbReference type="InterPro" id="IPR044880">
    <property type="entry name" value="NCX_ion-bd_dom_sf"/>
</dbReference>